<dbReference type="Pfam" id="PF21922">
    <property type="entry name" value="PBP_dimer_2"/>
    <property type="match status" value="1"/>
</dbReference>
<dbReference type="PANTHER" id="PTHR30627">
    <property type="entry name" value="PEPTIDOGLYCAN D,D-TRANSPEPTIDASE"/>
    <property type="match status" value="1"/>
</dbReference>
<proteinExistence type="predicted"/>
<dbReference type="AlphaFoldDB" id="A0A6J6BMY2"/>
<dbReference type="GO" id="GO:0008658">
    <property type="term" value="F:penicillin binding"/>
    <property type="evidence" value="ECO:0007669"/>
    <property type="project" value="InterPro"/>
</dbReference>
<dbReference type="PANTHER" id="PTHR30627:SF24">
    <property type="entry name" value="PENICILLIN-BINDING PROTEIN 4B"/>
    <property type="match status" value="1"/>
</dbReference>
<organism evidence="3">
    <name type="scientific">freshwater metagenome</name>
    <dbReference type="NCBI Taxonomy" id="449393"/>
    <lineage>
        <taxon>unclassified sequences</taxon>
        <taxon>metagenomes</taxon>
        <taxon>ecological metagenomes</taxon>
    </lineage>
</organism>
<name>A0A6J6BMY2_9ZZZZ</name>
<evidence type="ECO:0000259" key="2">
    <source>
        <dbReference type="Pfam" id="PF21922"/>
    </source>
</evidence>
<dbReference type="Pfam" id="PF00905">
    <property type="entry name" value="Transpeptidase"/>
    <property type="match status" value="1"/>
</dbReference>
<evidence type="ECO:0000313" key="3">
    <source>
        <dbReference type="EMBL" id="CAB4540084.1"/>
    </source>
</evidence>
<feature type="domain" description="Penicillin binding protein A dimerisation" evidence="2">
    <location>
        <begin position="52"/>
        <end position="133"/>
    </location>
</feature>
<dbReference type="InterPro" id="IPR050515">
    <property type="entry name" value="Beta-lactam/transpept"/>
</dbReference>
<feature type="domain" description="Penicillin-binding protein transpeptidase" evidence="1">
    <location>
        <begin position="154"/>
        <end position="477"/>
    </location>
</feature>
<dbReference type="GO" id="GO:0005886">
    <property type="term" value="C:plasma membrane"/>
    <property type="evidence" value="ECO:0007669"/>
    <property type="project" value="TreeGrafter"/>
</dbReference>
<reference evidence="3" key="1">
    <citation type="submission" date="2020-05" db="EMBL/GenBank/DDBJ databases">
        <authorList>
            <person name="Chiriac C."/>
            <person name="Salcher M."/>
            <person name="Ghai R."/>
            <person name="Kavagutti S V."/>
        </authorList>
    </citation>
    <scope>NUCLEOTIDE SEQUENCE</scope>
</reference>
<dbReference type="SUPFAM" id="SSF56601">
    <property type="entry name" value="beta-lactamase/transpeptidase-like"/>
    <property type="match status" value="1"/>
</dbReference>
<dbReference type="GO" id="GO:0071555">
    <property type="term" value="P:cell wall organization"/>
    <property type="evidence" value="ECO:0007669"/>
    <property type="project" value="TreeGrafter"/>
</dbReference>
<gene>
    <name evidence="3" type="ORF">UFOPK1433_00455</name>
</gene>
<dbReference type="InterPro" id="IPR001460">
    <property type="entry name" value="PCN-bd_Tpept"/>
</dbReference>
<dbReference type="EMBL" id="CAEZSN010000037">
    <property type="protein sequence ID" value="CAB4540084.1"/>
    <property type="molecule type" value="Genomic_DNA"/>
</dbReference>
<evidence type="ECO:0000259" key="1">
    <source>
        <dbReference type="Pfam" id="PF00905"/>
    </source>
</evidence>
<sequence length="483" mass="50406">MNRELRRVSLVVTAMFVALFMASTNLQVLSADSLASDPRNVRAIYDGYQTKRGAILVDSQPIADSTPASDAFHFNRKYSSSIYSSITGFYSYYQGATGLESSANDYLSGKNSAQFFERLNSLFSGNPVSGASIELTIDPKVQQVAFDALGNKTGAVVAIEPSTGNILAMVSTPGFDSNKLSVHNGTKAQNNYNQLLGAAGDPLINKAIGGSLYTPGSVFKLVVAAAALQSGEFTINSELPNPRTYTLPGTTTKISNAGNSTCGGTKTVTLLNAMRLSCNIPFAELGVALGQEKIRNMTKAFGFGQNIRIPTVATASTYPEKMDEAQTALSSFGQFDVRVTPLQMAMITAAIANGGKEMRPNLIENVQSSNLALLSQTTPSEFGTPISKATADGLKKMMIAAVKSGVSTNGAVSGTVVAGKTGTAQNGPKAPYTLWFAGFAPADNPQVAVVVMVADGGGMGQGGSGNVLAAPIARKVIKAVLSR</sequence>
<dbReference type="InterPro" id="IPR012338">
    <property type="entry name" value="Beta-lactam/transpept-like"/>
</dbReference>
<dbReference type="GO" id="GO:0071972">
    <property type="term" value="F:peptidoglycan L,D-transpeptidase activity"/>
    <property type="evidence" value="ECO:0007669"/>
    <property type="project" value="TreeGrafter"/>
</dbReference>
<protein>
    <submittedName>
        <fullName evidence="3">Unannotated protein</fullName>
    </submittedName>
</protein>
<dbReference type="InterPro" id="IPR054120">
    <property type="entry name" value="PBPA_dimer"/>
</dbReference>
<accession>A0A6J6BMY2</accession>
<dbReference type="Gene3D" id="3.90.1310.10">
    <property type="entry name" value="Penicillin-binding protein 2a (Domain 2)"/>
    <property type="match status" value="1"/>
</dbReference>
<dbReference type="Gene3D" id="3.40.710.10">
    <property type="entry name" value="DD-peptidase/beta-lactamase superfamily"/>
    <property type="match status" value="1"/>
</dbReference>